<dbReference type="STRING" id="410332.SAMN04488550_1605"/>
<dbReference type="AlphaFoldDB" id="M3VC93"/>
<evidence type="ECO:0008006" key="3">
    <source>
        <dbReference type="Google" id="ProtNLM"/>
    </source>
</evidence>
<evidence type="ECO:0000313" key="2">
    <source>
        <dbReference type="Proteomes" id="UP000035009"/>
    </source>
</evidence>
<dbReference type="EMBL" id="BAOP01000039">
    <property type="protein sequence ID" value="GAC81613.1"/>
    <property type="molecule type" value="Genomic_DNA"/>
</dbReference>
<keyword evidence="2" id="KW-1185">Reference proteome</keyword>
<comment type="caution">
    <text evidence="1">The sequence shown here is derived from an EMBL/GenBank/DDBJ whole genome shotgun (WGS) entry which is preliminary data.</text>
</comment>
<dbReference type="eggNOG" id="COG5340">
    <property type="taxonomic scope" value="Bacteria"/>
</dbReference>
<evidence type="ECO:0000313" key="1">
    <source>
        <dbReference type="EMBL" id="GAC81613.1"/>
    </source>
</evidence>
<name>M3VC93_GORML</name>
<sequence length="272" mass="29776">MDAGLLERIDPGVLVRATRRTPRELHVLRAHAVAERHPGVVFVDETAATILGLPLLKPVRDKVHVAFETRRRGINLAARCGGVPEERRTMVGGLLVTSLEQTAVDVACTTLQGFAGALTVFDSALRAGASRRRMEGMLSTPRPGVGVARAALPFASSASANPGESWSRAQMIEAGLPSPRLQHRFFDDQGRFVARSDFDWDGLLAGEFDGYGKYVDYLDGAETALDAVRREKRRQARLEDLGVSVVRWDWSDLEAKRMAARVAARLRALHIG</sequence>
<dbReference type="Proteomes" id="UP000035009">
    <property type="component" value="Unassembled WGS sequence"/>
</dbReference>
<accession>M3VC93</accession>
<organism evidence="1 2">
    <name type="scientific">Gordonia malaquae NBRC 108250</name>
    <dbReference type="NCBI Taxonomy" id="1223542"/>
    <lineage>
        <taxon>Bacteria</taxon>
        <taxon>Bacillati</taxon>
        <taxon>Actinomycetota</taxon>
        <taxon>Actinomycetes</taxon>
        <taxon>Mycobacteriales</taxon>
        <taxon>Gordoniaceae</taxon>
        <taxon>Gordonia</taxon>
    </lineage>
</organism>
<proteinExistence type="predicted"/>
<reference evidence="1 2" key="1">
    <citation type="submission" date="2013-02" db="EMBL/GenBank/DDBJ databases">
        <title>Whole genome shotgun sequence of Gordonia malaquae NBRC 108250.</title>
        <authorList>
            <person name="Yoshida I."/>
            <person name="Hosoyama A."/>
            <person name="Tsuchikane K."/>
            <person name="Ando Y."/>
            <person name="Baba S."/>
            <person name="Ohji S."/>
            <person name="Hamada M."/>
            <person name="Tamura T."/>
            <person name="Yamazoe A."/>
            <person name="Yamazaki S."/>
            <person name="Fujita N."/>
        </authorList>
    </citation>
    <scope>NUCLEOTIDE SEQUENCE [LARGE SCALE GENOMIC DNA]</scope>
    <source>
        <strain evidence="1 2">NBRC 108250</strain>
    </source>
</reference>
<protein>
    <recommendedName>
        <fullName evidence="3">DUF559 domain-containing protein</fullName>
    </recommendedName>
</protein>
<gene>
    <name evidence="1" type="ORF">GM1_039_00270</name>
</gene>